<dbReference type="WBParaSite" id="NBR_0001535301-mRNA-1">
    <property type="protein sequence ID" value="NBR_0001535301-mRNA-1"/>
    <property type="gene ID" value="NBR_0001535301"/>
</dbReference>
<feature type="compositionally biased region" description="Low complexity" evidence="1">
    <location>
        <begin position="112"/>
        <end position="130"/>
    </location>
</feature>
<feature type="region of interest" description="Disordered" evidence="1">
    <location>
        <begin position="110"/>
        <end position="166"/>
    </location>
</feature>
<dbReference type="AlphaFoldDB" id="A0A0N4YF40"/>
<dbReference type="EMBL" id="UYSL01021702">
    <property type="protein sequence ID" value="VDL78948.1"/>
    <property type="molecule type" value="Genomic_DNA"/>
</dbReference>
<name>A0A0N4YF40_NIPBR</name>
<reference evidence="4" key="1">
    <citation type="submission" date="2017-02" db="UniProtKB">
        <authorList>
            <consortium name="WormBaseParasite"/>
        </authorList>
    </citation>
    <scope>IDENTIFICATION</scope>
</reference>
<dbReference type="InterPro" id="IPR035940">
    <property type="entry name" value="CAP_sf"/>
</dbReference>
<keyword evidence="3" id="KW-1185">Reference proteome</keyword>
<protein>
    <submittedName>
        <fullName evidence="4">G_PROTEIN_RECEP_F1_2 domain-containing protein</fullName>
    </submittedName>
</protein>
<feature type="compositionally biased region" description="Low complexity" evidence="1">
    <location>
        <begin position="149"/>
        <end position="166"/>
    </location>
</feature>
<gene>
    <name evidence="2" type="ORF">NBR_LOCUS15354</name>
</gene>
<accession>A0A0N4YF40</accession>
<organism evidence="4">
    <name type="scientific">Nippostrongylus brasiliensis</name>
    <name type="common">Rat hookworm</name>
    <dbReference type="NCBI Taxonomy" id="27835"/>
    <lineage>
        <taxon>Eukaryota</taxon>
        <taxon>Metazoa</taxon>
        <taxon>Ecdysozoa</taxon>
        <taxon>Nematoda</taxon>
        <taxon>Chromadorea</taxon>
        <taxon>Rhabditida</taxon>
        <taxon>Rhabditina</taxon>
        <taxon>Rhabditomorpha</taxon>
        <taxon>Strongyloidea</taxon>
        <taxon>Heligmosomidae</taxon>
        <taxon>Nippostrongylus</taxon>
    </lineage>
</organism>
<sequence>MVAAVKLTVIGVVQTTIVLHVHLRDVPGPYVSPCLVDGAVALTSIALHCRFAFKVNVSRRNGIVTLINNAHRIHTVTLVAVWNKLHAPEMTIARQNFVLTRNVFKNNDYDDNNNNAKAYYDNNHNNNNNNNDDDDDHQTKTYKNHNNHAKTYNNNHNNSKTYNYNNSKTYDTVLSKRGLAKGEVKRHNGNALPQASNMLEAVYDCGIEYEVKEFANECTSGGSDEWQNNENFAQIPTSKASNPKQALYRLSELIAEVISLDSKSTRKEGLVPDVHEDIDATMPSALESKKRDGRTTRVAIQ</sequence>
<evidence type="ECO:0000313" key="2">
    <source>
        <dbReference type="EMBL" id="VDL78948.1"/>
    </source>
</evidence>
<dbReference type="Gene3D" id="3.40.33.10">
    <property type="entry name" value="CAP"/>
    <property type="match status" value="1"/>
</dbReference>
<evidence type="ECO:0000313" key="4">
    <source>
        <dbReference type="WBParaSite" id="NBR_0001535301-mRNA-1"/>
    </source>
</evidence>
<evidence type="ECO:0000313" key="3">
    <source>
        <dbReference type="Proteomes" id="UP000271162"/>
    </source>
</evidence>
<dbReference type="Proteomes" id="UP000271162">
    <property type="component" value="Unassembled WGS sequence"/>
</dbReference>
<reference evidence="2 3" key="2">
    <citation type="submission" date="2018-11" db="EMBL/GenBank/DDBJ databases">
        <authorList>
            <consortium name="Pathogen Informatics"/>
        </authorList>
    </citation>
    <scope>NUCLEOTIDE SEQUENCE [LARGE SCALE GENOMIC DNA]</scope>
</reference>
<evidence type="ECO:0000256" key="1">
    <source>
        <dbReference type="SAM" id="MobiDB-lite"/>
    </source>
</evidence>
<proteinExistence type="predicted"/>